<keyword evidence="4" id="KW-0675">Receptor</keyword>
<evidence type="ECO:0000313" key="5">
    <source>
        <dbReference type="Proteomes" id="UP000315400"/>
    </source>
</evidence>
<dbReference type="AlphaFoldDB" id="A0A540V5V0"/>
<dbReference type="SUPFAM" id="SSF56935">
    <property type="entry name" value="Porins"/>
    <property type="match status" value="1"/>
</dbReference>
<dbReference type="Gene3D" id="2.40.170.20">
    <property type="entry name" value="TonB-dependent receptor, beta-barrel domain"/>
    <property type="match status" value="1"/>
</dbReference>
<keyword evidence="2" id="KW-0472">Membrane</keyword>
<evidence type="ECO:0000256" key="3">
    <source>
        <dbReference type="ARBA" id="ARBA00023237"/>
    </source>
</evidence>
<evidence type="ECO:0000256" key="2">
    <source>
        <dbReference type="ARBA" id="ARBA00023136"/>
    </source>
</evidence>
<evidence type="ECO:0000313" key="4">
    <source>
        <dbReference type="EMBL" id="TQE92122.1"/>
    </source>
</evidence>
<reference evidence="4 5" key="1">
    <citation type="submission" date="2019-06" db="EMBL/GenBank/DDBJ databases">
        <title>Metagenome assembled Genome of Spiribacter salinus SL48-SHIP from the microbial mat of Salt Lake 48 (Novosibirsk region, Russia).</title>
        <authorList>
            <person name="Shipova A."/>
            <person name="Rozanov A.S."/>
            <person name="Bryanskaya A.V."/>
            <person name="Peltek S.E."/>
        </authorList>
    </citation>
    <scope>NUCLEOTIDE SEQUENCE [LARGE SCALE GENOMIC DNA]</scope>
    <source>
        <strain evidence="4">SL48-SHIP-2</strain>
    </source>
</reference>
<accession>A0A540V5V0</accession>
<dbReference type="InterPro" id="IPR036942">
    <property type="entry name" value="Beta-barrel_TonB_sf"/>
</dbReference>
<feature type="non-terminal residue" evidence="4">
    <location>
        <position position="1"/>
    </location>
</feature>
<dbReference type="EMBL" id="VIFK01000665">
    <property type="protein sequence ID" value="TQE92122.1"/>
    <property type="molecule type" value="Genomic_DNA"/>
</dbReference>
<dbReference type="Proteomes" id="UP000315400">
    <property type="component" value="Unassembled WGS sequence"/>
</dbReference>
<proteinExistence type="predicted"/>
<keyword evidence="3" id="KW-0998">Cell outer membrane</keyword>
<comment type="subcellular location">
    <subcellularLocation>
        <location evidence="1">Cell outer membrane</location>
    </subcellularLocation>
</comment>
<protein>
    <submittedName>
        <fullName evidence="4">TonB-dependent receptor</fullName>
    </submittedName>
</protein>
<organism evidence="4 5">
    <name type="scientific">Spiribacter salinus</name>
    <dbReference type="NCBI Taxonomy" id="1335746"/>
    <lineage>
        <taxon>Bacteria</taxon>
        <taxon>Pseudomonadati</taxon>
        <taxon>Pseudomonadota</taxon>
        <taxon>Gammaproteobacteria</taxon>
        <taxon>Chromatiales</taxon>
        <taxon>Ectothiorhodospiraceae</taxon>
        <taxon>Spiribacter</taxon>
    </lineage>
</organism>
<evidence type="ECO:0000256" key="1">
    <source>
        <dbReference type="ARBA" id="ARBA00004442"/>
    </source>
</evidence>
<name>A0A540V5V0_9GAMM</name>
<sequence length="106" mass="11825">RSFNKQVRYVPTEEWKAHAAVSSGVVSAGTNIHYTGRRFITADESRAMAPHVVVDAHARVTPVLAGLALGFELQLNNLFDTDYAIIRGYPMPPRHLQLRLTVQPSR</sequence>
<comment type="caution">
    <text evidence="4">The sequence shown here is derived from an EMBL/GenBank/DDBJ whole genome shotgun (WGS) entry which is preliminary data.</text>
</comment>
<gene>
    <name evidence="4" type="ORF">FKY71_19945</name>
</gene>
<dbReference type="GO" id="GO:0009279">
    <property type="term" value="C:cell outer membrane"/>
    <property type="evidence" value="ECO:0007669"/>
    <property type="project" value="UniProtKB-SubCell"/>
</dbReference>